<accession>A0A316VR10</accession>
<dbReference type="RefSeq" id="XP_025366940.1">
    <property type="nucleotide sequence ID" value="XM_025515293.1"/>
</dbReference>
<proteinExistence type="predicted"/>
<reference evidence="1 2" key="1">
    <citation type="journal article" date="2018" name="Mol. Biol. Evol.">
        <title>Broad Genomic Sampling Reveals a Smut Pathogenic Ancestry of the Fungal Clade Ustilaginomycotina.</title>
        <authorList>
            <person name="Kijpornyongpan T."/>
            <person name="Mondo S.J."/>
            <person name="Barry K."/>
            <person name="Sandor L."/>
            <person name="Lee J."/>
            <person name="Lipzen A."/>
            <person name="Pangilinan J."/>
            <person name="LaButti K."/>
            <person name="Hainaut M."/>
            <person name="Henrissat B."/>
            <person name="Grigoriev I.V."/>
            <person name="Spatafora J.W."/>
            <person name="Aime M.C."/>
        </authorList>
    </citation>
    <scope>NUCLEOTIDE SEQUENCE [LARGE SCALE GENOMIC DNA]</scope>
    <source>
        <strain evidence="1 2">MCA 4658</strain>
    </source>
</reference>
<dbReference type="AlphaFoldDB" id="A0A316VR10"/>
<gene>
    <name evidence="1" type="ORF">IE81DRAFT_332095</name>
</gene>
<dbReference type="EMBL" id="KZ819445">
    <property type="protein sequence ID" value="PWN39780.1"/>
    <property type="molecule type" value="Genomic_DNA"/>
</dbReference>
<organism evidence="1 2">
    <name type="scientific">Ceraceosorus guamensis</name>
    <dbReference type="NCBI Taxonomy" id="1522189"/>
    <lineage>
        <taxon>Eukaryota</taxon>
        <taxon>Fungi</taxon>
        <taxon>Dikarya</taxon>
        <taxon>Basidiomycota</taxon>
        <taxon>Ustilaginomycotina</taxon>
        <taxon>Exobasidiomycetes</taxon>
        <taxon>Ceraceosorales</taxon>
        <taxon>Ceraceosoraceae</taxon>
        <taxon>Ceraceosorus</taxon>
    </lineage>
</organism>
<keyword evidence="2" id="KW-1185">Reference proteome</keyword>
<name>A0A316VR10_9BASI</name>
<dbReference type="Proteomes" id="UP000245783">
    <property type="component" value="Unassembled WGS sequence"/>
</dbReference>
<protein>
    <submittedName>
        <fullName evidence="1">Uncharacterized protein</fullName>
    </submittedName>
</protein>
<evidence type="ECO:0000313" key="1">
    <source>
        <dbReference type="EMBL" id="PWN39780.1"/>
    </source>
</evidence>
<evidence type="ECO:0000313" key="2">
    <source>
        <dbReference type="Proteomes" id="UP000245783"/>
    </source>
</evidence>
<dbReference type="InParanoid" id="A0A316VR10"/>
<sequence length="156" mass="17885">MLGAMTAKAFEDPKRGVLYRLVSYPPQWGIGTVRHTWAQYCVQTLNDNQMQLATEDVGYFPKDPTIYLYCYDEEDHSWAVEAADAITTDTMANIQCTSRIQNSGKRRAVHKIVTFWIYRSHVTGSLPRESRSNGDYIFDAIRMPLTRLLFKILLAA</sequence>
<dbReference type="OrthoDB" id="10459208at2759"/>
<dbReference type="GeneID" id="37037163"/>